<feature type="compositionally biased region" description="Basic and acidic residues" evidence="2">
    <location>
        <begin position="241"/>
        <end position="256"/>
    </location>
</feature>
<keyword evidence="7" id="KW-1185">Reference proteome</keyword>
<feature type="region of interest" description="Disordered" evidence="2">
    <location>
        <begin position="141"/>
        <end position="441"/>
    </location>
</feature>
<sequence>MPKRKRDNDTSLLSVLEKHQNEVSRALKASKGFERQRLSKRLREDGLQADRRERLEREVTALKSLDLHRTARVHLISSLLKVKSIEASTDFPDDLRTAISKPELPEAERVALHNVTSALYNRDPVRQAINKAIAEVCGVLNVPMPPKGKRMRKDARAEQEEQPSDRMQSQPAVEAVAKSSGLPLEDDDETDFEGFDTDVEQPGPSVEAPDSEVEADEETQYSRYDDLLGSSDDEDDEEEFDLSKFAHLKGKERANLDDISLSGSASDVESEADSAMSGDELHSPSPSPPPRKKPKEAKRSSASSKLGSARDSTFLPSLMGGYISGSESASDIEEAKPKKRRGQRARQAIWEQKYGSGAKHLQNVPKKGGRDSGWDMKRGAVDGDDQGRKTPWKKGIRDPLARHAGVAGSGAASGSTPRLEPKQTKRDDEGPLHPSWAAKKKAQESQKAVAFSGQKVALTSGTSYVIAPVPSQCLGSFVFLPRWSNKDDSESANDTDVQSVDGLPSTMTGGNLSRLVLGFSAARHQPLRSVLVFPFDSLLPQLGSNILSLGSNVVILCRSRIFAPLSVPTSFSKSPLVPPSSQLDHSRASSGDTGVPGGPPGSNPTSPNDGATSSIPGKDQLSHLGPTAATQSTRLEPKRVQPCSVPAVCLLSTCQFEASSESSISHRMCHMQVIDNTNGESNGSYVKKGIGSVKSNLAFQAFRLMDELSRAATYAAKRLSPSSPTPDAESLTSGADDGCSAPQTPETEAVYVFSPYHNATACYLYRPKGQSMDSYEVEHVAVKVVHDPENVGQAAYLLAISEKDDTLKRVGCGFASAASGEEHCRMAGAVAEGASSSILRGDIAPPQETRHHSSPQLLVNELRGQLQQRDRLRTKHCVVDEIASLAVAGKGIYLLSEDDVADAVEATLLGDLPRKRDVPFSWHDVDASEKPPRPPSLPKLDEVAQRINPQNSAPAEPATTFSLPRTCFSSTSHANERRDTRDAEFDVSTIVSQQSVAEIVWTEDDPHFRDEDRYKSRCGTTSLSSSPLKDAKGGSQVNSSLSTQGEPGDTVADKFGNLTWSRSLRRRVSENTDYPLNITSFPVLRPRHCTNEWLRPPVELEQLKRTPSTNLYQFGVDAHCGKQVAMSTERMNETVPMAWRCTTSLLHEDSLYGPALPWVARRATEMMSSGTSSYKRIGSSIGSASHRRRSSHATTFRVADSASSKNSMPGIFDRIKRGGEKMFHIHDCPDDAGAARRSNSPVSPRLSKTAPRSRDSLIRERTPEPPKRTSQEYTRQ</sequence>
<feature type="compositionally biased region" description="Polar residues" evidence="2">
    <location>
        <begin position="950"/>
        <end position="973"/>
    </location>
</feature>
<feature type="region of interest" description="Disordered" evidence="2">
    <location>
        <begin position="570"/>
        <end position="637"/>
    </location>
</feature>
<dbReference type="Pfam" id="PF09073">
    <property type="entry name" value="BUD22"/>
    <property type="match status" value="1"/>
</dbReference>
<feature type="compositionally biased region" description="Basic and acidic residues" evidence="2">
    <location>
        <begin position="1252"/>
        <end position="1276"/>
    </location>
</feature>
<dbReference type="PANTHER" id="PTHR23325">
    <property type="entry name" value="SERUM RESPONSE FACTOR-BINDING"/>
    <property type="match status" value="1"/>
</dbReference>
<evidence type="ECO:0000259" key="3">
    <source>
        <dbReference type="Pfam" id="PF09073"/>
    </source>
</evidence>
<feature type="compositionally biased region" description="Basic and acidic residues" evidence="2">
    <location>
        <begin position="974"/>
        <end position="983"/>
    </location>
</feature>
<feature type="region of interest" description="Disordered" evidence="2">
    <location>
        <begin position="1227"/>
        <end position="1276"/>
    </location>
</feature>
<feature type="compositionally biased region" description="Acidic residues" evidence="2">
    <location>
        <begin position="209"/>
        <end position="219"/>
    </location>
</feature>
<evidence type="ECO:0000313" key="7">
    <source>
        <dbReference type="Proteomes" id="UP001287286"/>
    </source>
</evidence>
<dbReference type="GO" id="GO:0030686">
    <property type="term" value="C:90S preribosome"/>
    <property type="evidence" value="ECO:0007669"/>
    <property type="project" value="TreeGrafter"/>
</dbReference>
<organism evidence="5 6">
    <name type="scientific">Purpureocillium lilacinum</name>
    <name type="common">Paecilomyces lilacinus</name>
    <dbReference type="NCBI Taxonomy" id="33203"/>
    <lineage>
        <taxon>Eukaryota</taxon>
        <taxon>Fungi</taxon>
        <taxon>Dikarya</taxon>
        <taxon>Ascomycota</taxon>
        <taxon>Pezizomycotina</taxon>
        <taxon>Sordariomycetes</taxon>
        <taxon>Hypocreomycetidae</taxon>
        <taxon>Hypocreales</taxon>
        <taxon>Ophiocordycipitaceae</taxon>
        <taxon>Purpureocillium</taxon>
    </lineage>
</organism>
<dbReference type="InterPro" id="IPR015158">
    <property type="entry name" value="Bud22_dom"/>
</dbReference>
<reference evidence="5" key="1">
    <citation type="submission" date="2015-05" db="EMBL/GenBank/DDBJ databases">
        <authorList>
            <person name="Wang D.B."/>
            <person name="Wang M."/>
        </authorList>
    </citation>
    <scope>NUCLEOTIDE SEQUENCE</scope>
    <source>
        <strain evidence="5">36-1</strain>
    </source>
</reference>
<feature type="compositionally biased region" description="Low complexity" evidence="2">
    <location>
        <begin position="262"/>
        <end position="277"/>
    </location>
</feature>
<reference evidence="5 6" key="2">
    <citation type="journal article" date="2016" name="Front. Microbiol.">
        <title>Genome and transcriptome sequences reveal the specific parasitism of the nematophagous Purpureocillium lilacinum 36-1.</title>
        <authorList>
            <person name="Xie J."/>
            <person name="Li S."/>
            <person name="Mo C."/>
            <person name="Xiao X."/>
            <person name="Peng D."/>
            <person name="Wang G."/>
            <person name="Xiao Y."/>
        </authorList>
    </citation>
    <scope>NUCLEOTIDE SEQUENCE [LARGE SCALE GENOMIC DNA]</scope>
    <source>
        <strain evidence="5 6">36-1</strain>
    </source>
</reference>
<feature type="compositionally biased region" description="Polar residues" evidence="2">
    <location>
        <begin position="1018"/>
        <end position="1027"/>
    </location>
</feature>
<keyword evidence="1" id="KW-0175">Coiled coil</keyword>
<feature type="compositionally biased region" description="Polar residues" evidence="2">
    <location>
        <begin position="1035"/>
        <end position="1045"/>
    </location>
</feature>
<comment type="caution">
    <text evidence="5">The sequence shown here is derived from an EMBL/GenBank/DDBJ whole genome shotgun (WGS) entry which is preliminary data.</text>
</comment>
<dbReference type="InterPro" id="IPR037393">
    <property type="entry name" value="Bud22/SRFB1"/>
</dbReference>
<evidence type="ECO:0000256" key="2">
    <source>
        <dbReference type="SAM" id="MobiDB-lite"/>
    </source>
</evidence>
<protein>
    <submittedName>
        <fullName evidence="5">Cellular morphogenesis protein (Bud22)</fullName>
    </submittedName>
</protein>
<feature type="compositionally biased region" description="Acidic residues" evidence="2">
    <location>
        <begin position="184"/>
        <end position="199"/>
    </location>
</feature>
<feature type="domain" description="Bud22" evidence="3">
    <location>
        <begin position="16"/>
        <end position="456"/>
    </location>
</feature>
<dbReference type="GO" id="GO:0030490">
    <property type="term" value="P:maturation of SSU-rRNA"/>
    <property type="evidence" value="ECO:0007669"/>
    <property type="project" value="TreeGrafter"/>
</dbReference>
<feature type="region of interest" description="Disordered" evidence="2">
    <location>
        <begin position="1010"/>
        <end position="1054"/>
    </location>
</feature>
<feature type="compositionally biased region" description="Acidic residues" evidence="2">
    <location>
        <begin position="231"/>
        <end position="240"/>
    </location>
</feature>
<evidence type="ECO:0000313" key="4">
    <source>
        <dbReference type="EMBL" id="KAK4093324.1"/>
    </source>
</evidence>
<reference evidence="4 7" key="4">
    <citation type="journal article" date="2024" name="Microbiol. Resour. Announc.">
        <title>Genome annotations for the ascomycete fungi Trichoderma harzianum, Trichoderma aggressivum, and Purpureocillium lilacinum.</title>
        <authorList>
            <person name="Beijen E.P.W."/>
            <person name="Ohm R.A."/>
        </authorList>
    </citation>
    <scope>NUCLEOTIDE SEQUENCE [LARGE SCALE GENOMIC DNA]</scope>
    <source>
        <strain evidence="4 7">CBS 150709</strain>
    </source>
</reference>
<evidence type="ECO:0000313" key="6">
    <source>
        <dbReference type="Proteomes" id="UP000245956"/>
    </source>
</evidence>
<dbReference type="EMBL" id="LCWV01000001">
    <property type="protein sequence ID" value="PWI76333.1"/>
    <property type="molecule type" value="Genomic_DNA"/>
</dbReference>
<dbReference type="Proteomes" id="UP001287286">
    <property type="component" value="Unassembled WGS sequence"/>
</dbReference>
<feature type="region of interest" description="Disordered" evidence="2">
    <location>
        <begin position="950"/>
        <end position="983"/>
    </location>
</feature>
<feature type="compositionally biased region" description="Basic and acidic residues" evidence="2">
    <location>
        <begin position="368"/>
        <end position="388"/>
    </location>
</feature>
<feature type="compositionally biased region" description="Low complexity" evidence="2">
    <location>
        <begin position="404"/>
        <end position="415"/>
    </location>
</feature>
<evidence type="ECO:0000313" key="5">
    <source>
        <dbReference type="EMBL" id="PWI76333.1"/>
    </source>
</evidence>
<dbReference type="Proteomes" id="UP000245956">
    <property type="component" value="Unassembled WGS sequence"/>
</dbReference>
<feature type="region of interest" description="Disordered" evidence="2">
    <location>
        <begin position="716"/>
        <end position="742"/>
    </location>
</feature>
<gene>
    <name evidence="5" type="ORF">PCL_03527</name>
    <name evidence="4" type="ORF">Purlil1_2481</name>
</gene>
<feature type="compositionally biased region" description="Polar residues" evidence="2">
    <location>
        <begin position="570"/>
        <end position="592"/>
    </location>
</feature>
<name>A0A2U3EPA2_PURLI</name>
<dbReference type="AlphaFoldDB" id="A0A2U3EPA2"/>
<evidence type="ECO:0000256" key="1">
    <source>
        <dbReference type="ARBA" id="ARBA00023054"/>
    </source>
</evidence>
<reference evidence="4" key="3">
    <citation type="submission" date="2023-11" db="EMBL/GenBank/DDBJ databases">
        <authorList>
            <person name="Beijen E."/>
            <person name="Ohm R.A."/>
        </authorList>
    </citation>
    <scope>NUCLEOTIDE SEQUENCE</scope>
    <source>
        <strain evidence="4">CBS 150709</strain>
    </source>
</reference>
<accession>A0A2U3EPA2</accession>
<dbReference type="PANTHER" id="PTHR23325:SF1">
    <property type="entry name" value="SERUM RESPONSE FACTOR-BINDING PROTEIN 1"/>
    <property type="match status" value="1"/>
</dbReference>
<proteinExistence type="predicted"/>
<dbReference type="EMBL" id="JAWRVI010000006">
    <property type="protein sequence ID" value="KAK4093324.1"/>
    <property type="molecule type" value="Genomic_DNA"/>
</dbReference>
<dbReference type="GO" id="GO:0005634">
    <property type="term" value="C:nucleus"/>
    <property type="evidence" value="ECO:0007669"/>
    <property type="project" value="TreeGrafter"/>
</dbReference>
<feature type="region of interest" description="Disordered" evidence="2">
    <location>
        <begin position="1169"/>
        <end position="1213"/>
    </location>
</feature>
<feature type="compositionally biased region" description="Basic and acidic residues" evidence="2">
    <location>
        <begin position="419"/>
        <end position="431"/>
    </location>
</feature>